<evidence type="ECO:0000313" key="7">
    <source>
        <dbReference type="EMBL" id="CAA9343023.1"/>
    </source>
</evidence>
<keyword evidence="2 5" id="KW-0479">Metal-binding</keyword>
<dbReference type="PROSITE" id="PS00059">
    <property type="entry name" value="ADH_ZINC"/>
    <property type="match status" value="1"/>
</dbReference>
<dbReference type="InterPro" id="IPR036291">
    <property type="entry name" value="NAD(P)-bd_dom_sf"/>
</dbReference>
<dbReference type="Gene3D" id="3.40.50.720">
    <property type="entry name" value="NAD(P)-binding Rossmann-like Domain"/>
    <property type="match status" value="1"/>
</dbReference>
<evidence type="ECO:0000256" key="2">
    <source>
        <dbReference type="ARBA" id="ARBA00022723"/>
    </source>
</evidence>
<reference evidence="7" key="1">
    <citation type="submission" date="2020-02" db="EMBL/GenBank/DDBJ databases">
        <authorList>
            <person name="Meier V. D."/>
        </authorList>
    </citation>
    <scope>NUCLEOTIDE SEQUENCE</scope>
    <source>
        <strain evidence="7">AVDCRST_MAG48</strain>
    </source>
</reference>
<dbReference type="Pfam" id="PF00107">
    <property type="entry name" value="ADH_zinc_N"/>
    <property type="match status" value="1"/>
</dbReference>
<evidence type="ECO:0000256" key="5">
    <source>
        <dbReference type="RuleBase" id="RU361277"/>
    </source>
</evidence>
<dbReference type="PANTHER" id="PTHR43401:SF2">
    <property type="entry name" value="L-THREONINE 3-DEHYDROGENASE"/>
    <property type="match status" value="1"/>
</dbReference>
<dbReference type="GO" id="GO:0016491">
    <property type="term" value="F:oxidoreductase activity"/>
    <property type="evidence" value="ECO:0007669"/>
    <property type="project" value="UniProtKB-KW"/>
</dbReference>
<dbReference type="AlphaFoldDB" id="A0A6J4LVY3"/>
<dbReference type="InterPro" id="IPR013149">
    <property type="entry name" value="ADH-like_C"/>
</dbReference>
<evidence type="ECO:0000256" key="1">
    <source>
        <dbReference type="ARBA" id="ARBA00001947"/>
    </source>
</evidence>
<comment type="similarity">
    <text evidence="5">Belongs to the zinc-containing alcohol dehydrogenase family.</text>
</comment>
<dbReference type="Pfam" id="PF08240">
    <property type="entry name" value="ADH_N"/>
    <property type="match status" value="1"/>
</dbReference>
<dbReference type="PANTHER" id="PTHR43401">
    <property type="entry name" value="L-THREONINE 3-DEHYDROGENASE"/>
    <property type="match status" value="1"/>
</dbReference>
<keyword evidence="4" id="KW-0560">Oxidoreductase</keyword>
<evidence type="ECO:0000259" key="6">
    <source>
        <dbReference type="SMART" id="SM00829"/>
    </source>
</evidence>
<evidence type="ECO:0000256" key="3">
    <source>
        <dbReference type="ARBA" id="ARBA00022833"/>
    </source>
</evidence>
<dbReference type="SMART" id="SM00829">
    <property type="entry name" value="PKS_ER"/>
    <property type="match status" value="1"/>
</dbReference>
<sequence>MTSTPTSPMRRVVVSPGRIDVVAAEVPRPADGEVLVQTVLAGICGTDTHAAIGQHPFVPLPYRPGHEVVGVVRALGPDAGVLRPGDRVTLEPTLPCWHCKMCRTGRSNLCENLQFFGCGWEQGAMADYFTVPAHRLHRVPDAVGDLDATLIEPLSAPVHAVRLAGDLTGAAVAVLGCGTIGLLTLAAVRRAGARAVVMTDPLPVKRELALRLGADAVVDARAQDVVGQVRAALGESADAVFDCVASRFTVPQAVGMALKAGTVVVVGVPAGDVEVPLALVQDQQVRLQGSATYLPEDIAVATAMVTAGEVRAADLVTAQFPVEDVAAAFAASASGAHVKVVLTA</sequence>
<accession>A0A6J4LVY3</accession>
<dbReference type="SUPFAM" id="SSF50129">
    <property type="entry name" value="GroES-like"/>
    <property type="match status" value="1"/>
</dbReference>
<proteinExistence type="inferred from homology"/>
<dbReference type="InterPro" id="IPR013154">
    <property type="entry name" value="ADH-like_N"/>
</dbReference>
<feature type="domain" description="Enoyl reductase (ER)" evidence="6">
    <location>
        <begin position="17"/>
        <end position="342"/>
    </location>
</feature>
<keyword evidence="3 5" id="KW-0862">Zinc</keyword>
<dbReference type="InterPro" id="IPR002328">
    <property type="entry name" value="ADH_Zn_CS"/>
</dbReference>
<protein>
    <recommendedName>
        <fullName evidence="6">Enoyl reductase (ER) domain-containing protein</fullName>
    </recommendedName>
</protein>
<name>A0A6J4LVY3_9ACTN</name>
<dbReference type="InterPro" id="IPR020843">
    <property type="entry name" value="ER"/>
</dbReference>
<comment type="cofactor">
    <cofactor evidence="1 5">
        <name>Zn(2+)</name>
        <dbReference type="ChEBI" id="CHEBI:29105"/>
    </cofactor>
</comment>
<dbReference type="GO" id="GO:0008270">
    <property type="term" value="F:zinc ion binding"/>
    <property type="evidence" value="ECO:0007669"/>
    <property type="project" value="InterPro"/>
</dbReference>
<dbReference type="InterPro" id="IPR011032">
    <property type="entry name" value="GroES-like_sf"/>
</dbReference>
<gene>
    <name evidence="7" type="ORF">AVDCRST_MAG48-3767</name>
</gene>
<dbReference type="Gene3D" id="3.90.180.10">
    <property type="entry name" value="Medium-chain alcohol dehydrogenases, catalytic domain"/>
    <property type="match status" value="1"/>
</dbReference>
<dbReference type="EMBL" id="CADCTS010000526">
    <property type="protein sequence ID" value="CAA9343023.1"/>
    <property type="molecule type" value="Genomic_DNA"/>
</dbReference>
<dbReference type="InterPro" id="IPR050129">
    <property type="entry name" value="Zn_alcohol_dh"/>
</dbReference>
<dbReference type="SUPFAM" id="SSF51735">
    <property type="entry name" value="NAD(P)-binding Rossmann-fold domains"/>
    <property type="match status" value="1"/>
</dbReference>
<organism evidence="7">
    <name type="scientific">uncultured Friedmanniella sp</name>
    <dbReference type="NCBI Taxonomy" id="335381"/>
    <lineage>
        <taxon>Bacteria</taxon>
        <taxon>Bacillati</taxon>
        <taxon>Actinomycetota</taxon>
        <taxon>Actinomycetes</taxon>
        <taxon>Propionibacteriales</taxon>
        <taxon>Nocardioidaceae</taxon>
        <taxon>Friedmanniella</taxon>
        <taxon>environmental samples</taxon>
    </lineage>
</organism>
<evidence type="ECO:0000256" key="4">
    <source>
        <dbReference type="ARBA" id="ARBA00023002"/>
    </source>
</evidence>